<dbReference type="Proteomes" id="UP000187283">
    <property type="component" value="Unassembled WGS sequence"/>
</dbReference>
<dbReference type="AlphaFoldDB" id="A0A1R1Y593"/>
<sequence>MISRLSSSSAALCSSSLSASHNSEPDLPEISAGAVPAHLENVRIVDAERLRRQVHHGRLAILLAILRAAALRKQVHDARHRAERRVVAHGQTAHVANRARDPIELRNRRRHVLAHKRYPGLAQKIRRRIEYMAKRCFVNAQPRIHRYAHRHAPSSAATG</sequence>
<gene>
    <name evidence="1" type="ORF">AYI70_g3064</name>
</gene>
<evidence type="ECO:0000313" key="1">
    <source>
        <dbReference type="EMBL" id="OMJ22132.1"/>
    </source>
</evidence>
<organism evidence="1 2">
    <name type="scientific">Smittium culicis</name>
    <dbReference type="NCBI Taxonomy" id="133412"/>
    <lineage>
        <taxon>Eukaryota</taxon>
        <taxon>Fungi</taxon>
        <taxon>Fungi incertae sedis</taxon>
        <taxon>Zoopagomycota</taxon>
        <taxon>Kickxellomycotina</taxon>
        <taxon>Harpellomycetes</taxon>
        <taxon>Harpellales</taxon>
        <taxon>Legeriomycetaceae</taxon>
        <taxon>Smittium</taxon>
    </lineage>
</organism>
<protein>
    <submittedName>
        <fullName evidence="1">Uncharacterized protein</fullName>
    </submittedName>
</protein>
<evidence type="ECO:0000313" key="2">
    <source>
        <dbReference type="Proteomes" id="UP000187283"/>
    </source>
</evidence>
<keyword evidence="2" id="KW-1185">Reference proteome</keyword>
<reference evidence="1 2" key="1">
    <citation type="submission" date="2017-01" db="EMBL/GenBank/DDBJ databases">
        <authorList>
            <person name="Mah S.A."/>
            <person name="Swanson W.J."/>
            <person name="Moy G.W."/>
            <person name="Vacquier V.D."/>
        </authorList>
    </citation>
    <scope>NUCLEOTIDE SEQUENCE [LARGE SCALE GENOMIC DNA]</scope>
    <source>
        <strain evidence="1 2">GSMNP</strain>
    </source>
</reference>
<accession>A0A1R1Y593</accession>
<name>A0A1R1Y593_9FUNG</name>
<proteinExistence type="predicted"/>
<comment type="caution">
    <text evidence="1">The sequence shown here is derived from an EMBL/GenBank/DDBJ whole genome shotgun (WGS) entry which is preliminary data.</text>
</comment>
<dbReference type="EMBL" id="LSSN01000832">
    <property type="protein sequence ID" value="OMJ22132.1"/>
    <property type="molecule type" value="Genomic_DNA"/>
</dbReference>